<feature type="region of interest" description="Disordered" evidence="5">
    <location>
        <begin position="182"/>
        <end position="211"/>
    </location>
</feature>
<name>A0A2N1J9L8_9BASI</name>
<dbReference type="PANTHER" id="PTHR47094">
    <property type="entry name" value="ELFLESS, ISOFORM B"/>
    <property type="match status" value="1"/>
</dbReference>
<feature type="region of interest" description="Disordered" evidence="5">
    <location>
        <begin position="1"/>
        <end position="31"/>
    </location>
</feature>
<keyword evidence="2 4" id="KW-0863">Zinc-finger</keyword>
<evidence type="ECO:0000259" key="6">
    <source>
        <dbReference type="PROSITE" id="PS50089"/>
    </source>
</evidence>
<dbReference type="SMART" id="SM00184">
    <property type="entry name" value="RING"/>
    <property type="match status" value="1"/>
</dbReference>
<sequence length="260" mass="28049">MAEDEERDTDMSPVIVIGESESEGSGDEPQIHHVHKVTKAELRRRKIETARRALRRTTQAVPHRPPPRPLLLSVYKCPICLRAPKNASVTSCGHVFCGECLYNSLLVQMRRNGLEWDNHDWLGAMGDPAAQRGDARHAGYNSNLFTPFGSSGAMALANAAGVSASSTRGIFNELVSRRHAQEELEGGEPVHGNTSSVRSRARASNGTTRLRGPCPVCRSPIQGGFTGFAKRGVVGLNIMTGVPAGSEPDDAPSSSKRRCV</sequence>
<accession>A0A2N1J9L8</accession>
<evidence type="ECO:0000256" key="2">
    <source>
        <dbReference type="ARBA" id="ARBA00022771"/>
    </source>
</evidence>
<dbReference type="GO" id="GO:0006511">
    <property type="term" value="P:ubiquitin-dependent protein catabolic process"/>
    <property type="evidence" value="ECO:0007669"/>
    <property type="project" value="TreeGrafter"/>
</dbReference>
<organism evidence="7 8">
    <name type="scientific">Malassezia vespertilionis</name>
    <dbReference type="NCBI Taxonomy" id="2020962"/>
    <lineage>
        <taxon>Eukaryota</taxon>
        <taxon>Fungi</taxon>
        <taxon>Dikarya</taxon>
        <taxon>Basidiomycota</taxon>
        <taxon>Ustilaginomycotina</taxon>
        <taxon>Malasseziomycetes</taxon>
        <taxon>Malasseziales</taxon>
        <taxon>Malasseziaceae</taxon>
        <taxon>Malassezia</taxon>
    </lineage>
</organism>
<dbReference type="PROSITE" id="PS50089">
    <property type="entry name" value="ZF_RING_2"/>
    <property type="match status" value="1"/>
</dbReference>
<feature type="compositionally biased region" description="Polar residues" evidence="5">
    <location>
        <begin position="192"/>
        <end position="208"/>
    </location>
</feature>
<evidence type="ECO:0000256" key="5">
    <source>
        <dbReference type="SAM" id="MobiDB-lite"/>
    </source>
</evidence>
<dbReference type="EMBL" id="KZ454992">
    <property type="protein sequence ID" value="PKI83172.1"/>
    <property type="molecule type" value="Genomic_DNA"/>
</dbReference>
<dbReference type="InterPro" id="IPR001841">
    <property type="entry name" value="Znf_RING"/>
</dbReference>
<dbReference type="SUPFAM" id="SSF57850">
    <property type="entry name" value="RING/U-box"/>
    <property type="match status" value="1"/>
</dbReference>
<dbReference type="AlphaFoldDB" id="A0A2N1J9L8"/>
<evidence type="ECO:0000256" key="3">
    <source>
        <dbReference type="ARBA" id="ARBA00022833"/>
    </source>
</evidence>
<dbReference type="PROSITE" id="PS00518">
    <property type="entry name" value="ZF_RING_1"/>
    <property type="match status" value="1"/>
</dbReference>
<dbReference type="InterPro" id="IPR049627">
    <property type="entry name" value="SLX8"/>
</dbReference>
<keyword evidence="8" id="KW-1185">Reference proteome</keyword>
<dbReference type="GO" id="GO:0140082">
    <property type="term" value="F:SUMO-ubiquitin ligase activity"/>
    <property type="evidence" value="ECO:0007669"/>
    <property type="project" value="TreeGrafter"/>
</dbReference>
<dbReference type="InterPro" id="IPR013083">
    <property type="entry name" value="Znf_RING/FYVE/PHD"/>
</dbReference>
<dbReference type="Proteomes" id="UP000232875">
    <property type="component" value="Unassembled WGS sequence"/>
</dbReference>
<reference evidence="7 8" key="1">
    <citation type="submission" date="2017-10" db="EMBL/GenBank/DDBJ databases">
        <title>A novel species of cold-tolerant Malassezia isolated from bats.</title>
        <authorList>
            <person name="Lorch J.M."/>
            <person name="Palmer J.M."/>
            <person name="Vanderwolf K.J."/>
            <person name="Schmidt K.Z."/>
            <person name="Verant M.L."/>
            <person name="Weller T.J."/>
            <person name="Blehert D.S."/>
        </authorList>
    </citation>
    <scope>NUCLEOTIDE SEQUENCE [LARGE SCALE GENOMIC DNA]</scope>
    <source>
        <strain evidence="7 8">NWHC:44797-103</strain>
    </source>
</reference>
<feature type="region of interest" description="Disordered" evidence="5">
    <location>
        <begin position="241"/>
        <end position="260"/>
    </location>
</feature>
<proteinExistence type="predicted"/>
<dbReference type="GO" id="GO:0061630">
    <property type="term" value="F:ubiquitin protein ligase activity"/>
    <property type="evidence" value="ECO:0007669"/>
    <property type="project" value="InterPro"/>
</dbReference>
<dbReference type="GO" id="GO:0008270">
    <property type="term" value="F:zinc ion binding"/>
    <property type="evidence" value="ECO:0007669"/>
    <property type="project" value="UniProtKB-KW"/>
</dbReference>
<evidence type="ECO:0000313" key="8">
    <source>
        <dbReference type="Proteomes" id="UP000232875"/>
    </source>
</evidence>
<keyword evidence="3" id="KW-0862">Zinc</keyword>
<evidence type="ECO:0000313" key="7">
    <source>
        <dbReference type="EMBL" id="PKI83172.1"/>
    </source>
</evidence>
<dbReference type="OrthoDB" id="6270329at2759"/>
<dbReference type="Gene3D" id="3.30.40.10">
    <property type="entry name" value="Zinc/RING finger domain, C3HC4 (zinc finger)"/>
    <property type="match status" value="1"/>
</dbReference>
<dbReference type="GO" id="GO:0033768">
    <property type="term" value="C:SUMO-targeted ubiquitin ligase complex"/>
    <property type="evidence" value="ECO:0007669"/>
    <property type="project" value="TreeGrafter"/>
</dbReference>
<dbReference type="GO" id="GO:0032183">
    <property type="term" value="F:SUMO binding"/>
    <property type="evidence" value="ECO:0007669"/>
    <property type="project" value="TreeGrafter"/>
</dbReference>
<dbReference type="PANTHER" id="PTHR47094:SF1">
    <property type="entry name" value="RING-TYPE E3 UBIQUITIN TRANSFERASE"/>
    <property type="match status" value="1"/>
</dbReference>
<dbReference type="InterPro" id="IPR017907">
    <property type="entry name" value="Znf_RING_CS"/>
</dbReference>
<dbReference type="STRING" id="2020962.A0A2N1J9L8"/>
<feature type="domain" description="RING-type" evidence="6">
    <location>
        <begin position="77"/>
        <end position="101"/>
    </location>
</feature>
<evidence type="ECO:0000256" key="1">
    <source>
        <dbReference type="ARBA" id="ARBA00022723"/>
    </source>
</evidence>
<evidence type="ECO:0000256" key="4">
    <source>
        <dbReference type="PROSITE-ProRule" id="PRU00175"/>
    </source>
</evidence>
<keyword evidence="1" id="KW-0479">Metal-binding</keyword>
<protein>
    <recommendedName>
        <fullName evidence="6">RING-type domain-containing protein</fullName>
    </recommendedName>
</protein>
<gene>
    <name evidence="7" type="ORF">MVES_002879</name>
</gene>
<dbReference type="Pfam" id="PF13923">
    <property type="entry name" value="zf-C3HC4_2"/>
    <property type="match status" value="1"/>
</dbReference>